<organism evidence="2 3">
    <name type="scientific">Shewanella surugensis</name>
    <dbReference type="NCBI Taxonomy" id="212020"/>
    <lineage>
        <taxon>Bacteria</taxon>
        <taxon>Pseudomonadati</taxon>
        <taxon>Pseudomonadota</taxon>
        <taxon>Gammaproteobacteria</taxon>
        <taxon>Alteromonadales</taxon>
        <taxon>Shewanellaceae</taxon>
        <taxon>Shewanella</taxon>
    </lineage>
</organism>
<feature type="chain" id="PRO_5045602003" description="Calcineurin-like phosphoesterase domain-containing protein" evidence="1">
    <location>
        <begin position="29"/>
        <end position="80"/>
    </location>
</feature>
<dbReference type="PANTHER" id="PTHR46546:SF4">
    <property type="entry name" value="SHEWANELLA-LIKE PROTEIN PHOSPHATASE 1"/>
    <property type="match status" value="1"/>
</dbReference>
<keyword evidence="1" id="KW-0732">Signal</keyword>
<dbReference type="PANTHER" id="PTHR46546">
    <property type="entry name" value="SHEWANELLA-LIKE PROTEIN PHOSPHATASE 1"/>
    <property type="match status" value="1"/>
</dbReference>
<feature type="signal peptide" evidence="1">
    <location>
        <begin position="1"/>
        <end position="28"/>
    </location>
</feature>
<evidence type="ECO:0000256" key="1">
    <source>
        <dbReference type="SAM" id="SignalP"/>
    </source>
</evidence>
<comment type="caution">
    <text evidence="2">The sequence shown here is derived from an EMBL/GenBank/DDBJ whole genome shotgun (WGS) entry which is preliminary data.</text>
</comment>
<reference evidence="2 3" key="1">
    <citation type="submission" date="2022-01" db="EMBL/GenBank/DDBJ databases">
        <title>Whole genome-based taxonomy of the Shewanellaceae.</title>
        <authorList>
            <person name="Martin-Rodriguez A.J."/>
        </authorList>
    </citation>
    <scope>NUCLEOTIDE SEQUENCE [LARGE SCALE GENOMIC DNA]</scope>
    <source>
        <strain evidence="2 3">DSM 17177</strain>
    </source>
</reference>
<accession>A0ABT0LCS5</accession>
<sequence length="80" mass="8838">MFIKISKHLFAKLSVMTVLVSVTQFSQARPDTYINAKETVIAIGDLHGDFTAMLTILKAAQLIDENNSWIGGTKTLVQSR</sequence>
<dbReference type="RefSeq" id="WP_248940820.1">
    <property type="nucleotide sequence ID" value="NZ_JAKIKS010000051.1"/>
</dbReference>
<protein>
    <recommendedName>
        <fullName evidence="4">Calcineurin-like phosphoesterase domain-containing protein</fullName>
    </recommendedName>
</protein>
<dbReference type="SUPFAM" id="SSF56300">
    <property type="entry name" value="Metallo-dependent phosphatases"/>
    <property type="match status" value="1"/>
</dbReference>
<proteinExistence type="predicted"/>
<name>A0ABT0LCS5_9GAMM</name>
<dbReference type="Gene3D" id="3.60.21.10">
    <property type="match status" value="1"/>
</dbReference>
<keyword evidence="3" id="KW-1185">Reference proteome</keyword>
<gene>
    <name evidence="2" type="ORF">L2764_13715</name>
</gene>
<dbReference type="EMBL" id="JAKIKS010000051">
    <property type="protein sequence ID" value="MCL1125506.1"/>
    <property type="molecule type" value="Genomic_DNA"/>
</dbReference>
<evidence type="ECO:0000313" key="3">
    <source>
        <dbReference type="Proteomes" id="UP001203423"/>
    </source>
</evidence>
<evidence type="ECO:0008006" key="4">
    <source>
        <dbReference type="Google" id="ProtNLM"/>
    </source>
</evidence>
<evidence type="ECO:0000313" key="2">
    <source>
        <dbReference type="EMBL" id="MCL1125506.1"/>
    </source>
</evidence>
<dbReference type="InterPro" id="IPR029052">
    <property type="entry name" value="Metallo-depent_PP-like"/>
</dbReference>
<dbReference type="Proteomes" id="UP001203423">
    <property type="component" value="Unassembled WGS sequence"/>
</dbReference>